<reference evidence="1 2" key="1">
    <citation type="submission" date="2023-07" db="EMBL/GenBank/DDBJ databases">
        <title>Genomic Encyclopedia of Type Strains, Phase IV (KMG-IV): sequencing the most valuable type-strain genomes for metagenomic binning, comparative biology and taxonomic classification.</title>
        <authorList>
            <person name="Goeker M."/>
        </authorList>
    </citation>
    <scope>NUCLEOTIDE SEQUENCE [LARGE SCALE GENOMIC DNA]</scope>
    <source>
        <strain evidence="1 2">DSM 23948</strain>
    </source>
</reference>
<gene>
    <name evidence="1" type="ORF">J2S07_002745</name>
</gene>
<comment type="caution">
    <text evidence="1">The sequence shown here is derived from an EMBL/GenBank/DDBJ whole genome shotgun (WGS) entry which is preliminary data.</text>
</comment>
<dbReference type="Pfam" id="PF04402">
    <property type="entry name" value="SIMPL"/>
    <property type="match status" value="1"/>
</dbReference>
<protein>
    <submittedName>
        <fullName evidence="1">Uncharacterized protein YggE</fullName>
    </submittedName>
</protein>
<dbReference type="PANTHER" id="PTHR34387:SF1">
    <property type="entry name" value="PERIPLASMIC IMMUNOGENIC PROTEIN"/>
    <property type="match status" value="1"/>
</dbReference>
<organism evidence="1 2">
    <name type="scientific">Anoxybacillus andreesenii</name>
    <dbReference type="NCBI Taxonomy" id="1325932"/>
    <lineage>
        <taxon>Bacteria</taxon>
        <taxon>Bacillati</taxon>
        <taxon>Bacillota</taxon>
        <taxon>Bacilli</taxon>
        <taxon>Bacillales</taxon>
        <taxon>Anoxybacillaceae</taxon>
        <taxon>Anoxybacillus</taxon>
    </lineage>
</organism>
<evidence type="ECO:0000313" key="1">
    <source>
        <dbReference type="EMBL" id="MDQ0156425.1"/>
    </source>
</evidence>
<dbReference type="InterPro" id="IPR052022">
    <property type="entry name" value="26kDa_periplasmic_antigen"/>
</dbReference>
<dbReference type="Proteomes" id="UP001231362">
    <property type="component" value="Unassembled WGS sequence"/>
</dbReference>
<proteinExistence type="predicted"/>
<dbReference type="InterPro" id="IPR007497">
    <property type="entry name" value="SIMPL/DUF541"/>
</dbReference>
<evidence type="ECO:0000313" key="2">
    <source>
        <dbReference type="Proteomes" id="UP001231362"/>
    </source>
</evidence>
<dbReference type="RefSeq" id="WP_307150934.1">
    <property type="nucleotide sequence ID" value="NZ_JAUSTU010000012.1"/>
</dbReference>
<dbReference type="Gene3D" id="3.30.110.170">
    <property type="entry name" value="Protein of unknown function (DUF541), domain 1"/>
    <property type="match status" value="1"/>
</dbReference>
<accession>A0ABT9V649</accession>
<dbReference type="EMBL" id="JAUSTU010000012">
    <property type="protein sequence ID" value="MDQ0156425.1"/>
    <property type="molecule type" value="Genomic_DNA"/>
</dbReference>
<name>A0ABT9V649_9BACL</name>
<sequence>MYHHSYRYQMNPSVRAQKGEIHVTGEGSVSLQPTIANVWVGVETEDVELSKAQKKNSSHISQIIQALTEMGIPKEFIQTTSFTIYPMYDFVDGKQTFRGYRVEHMLQVTIQDLDRVGAVVDTAVQHGANRVSNISFHFAHPTKAYQVALQKAVQNAIEKADTIAHSLQVHLDKTPIKITEEFKFSEGPQPFVDSPMVKSASTMQIEPGKQEIKARISAVFLTNISY</sequence>
<dbReference type="PANTHER" id="PTHR34387">
    <property type="entry name" value="SLR1258 PROTEIN"/>
    <property type="match status" value="1"/>
</dbReference>
<keyword evidence="2" id="KW-1185">Reference proteome</keyword>
<dbReference type="Gene3D" id="3.30.70.2970">
    <property type="entry name" value="Protein of unknown function (DUF541), domain 2"/>
    <property type="match status" value="1"/>
</dbReference>